<dbReference type="InterPro" id="IPR021259">
    <property type="entry name" value="DUF2817"/>
</dbReference>
<dbReference type="PANTHER" id="PTHR15000">
    <property type="entry name" value="ERYTHROID DIFFERENTIATION-RELATED FACTOR 1"/>
    <property type="match status" value="1"/>
</dbReference>
<dbReference type="Gene3D" id="3.40.630.10">
    <property type="entry name" value="Zn peptidases"/>
    <property type="match status" value="1"/>
</dbReference>
<dbReference type="Proteomes" id="UP001230188">
    <property type="component" value="Unassembled WGS sequence"/>
</dbReference>
<name>A0AAD7UJP7_9STRA</name>
<evidence type="ECO:0000313" key="3">
    <source>
        <dbReference type="Proteomes" id="UP001230188"/>
    </source>
</evidence>
<dbReference type="PANTHER" id="PTHR15000:SF1">
    <property type="entry name" value="ERYTHROID DIFFERENTIATION-RELATED FACTOR 1"/>
    <property type="match status" value="1"/>
</dbReference>
<dbReference type="InterPro" id="IPR056582">
    <property type="entry name" value="EDRF1_N"/>
</dbReference>
<dbReference type="GO" id="GO:0045893">
    <property type="term" value="P:positive regulation of DNA-templated transcription"/>
    <property type="evidence" value="ECO:0007669"/>
    <property type="project" value="TreeGrafter"/>
</dbReference>
<reference evidence="2" key="1">
    <citation type="submission" date="2023-01" db="EMBL/GenBank/DDBJ databases">
        <title>Metagenome sequencing of chrysophaentin producing Chrysophaeum taylorii.</title>
        <authorList>
            <person name="Davison J."/>
            <person name="Bewley C."/>
        </authorList>
    </citation>
    <scope>NUCLEOTIDE SEQUENCE</scope>
    <source>
        <strain evidence="2">NIES-1699</strain>
    </source>
</reference>
<comment type="caution">
    <text evidence="2">The sequence shown here is derived from an EMBL/GenBank/DDBJ whole genome shotgun (WGS) entry which is preliminary data.</text>
</comment>
<feature type="domain" description="EDRF1 N-terminal" evidence="1">
    <location>
        <begin position="177"/>
        <end position="329"/>
    </location>
</feature>
<dbReference type="EMBL" id="JAQMWT010000232">
    <property type="protein sequence ID" value="KAJ8607126.1"/>
    <property type="molecule type" value="Genomic_DNA"/>
</dbReference>
<gene>
    <name evidence="2" type="ORF">CTAYLR_009165</name>
</gene>
<sequence length="1154" mass="125525">MLVGGRSGEGCGVWSWRLVAEERELPPEPSTAPDFIGDAEAFKKLISLPICRESTTVAIHRVGGTLVVDGGDDQGGERPRLWPASRRPLNSLLVAEDVARLSQLETEFGRSGKGDVERLFLPGFCLKAEDRSDEEWGVAEAKRQEEVLFEDPADELAEIVSSTLAPPEGFALRSPPQEYARVIEWQLQELRLVSGSDVRMLRDGGGATLRLAPADAASYDVETRRLAVLDYYLENVLAGAPQLALCLERRGVVAGGRLVATSAIPTSALDDGDAPLFSPRSVELHAAALLRFVAERCRTDGATYVLRRDDAAPAEVKLFDVTALSDPSKRRWKWLLATLSVRFARRIAAHLVGRDAATGRALRRRQRLLLETALELLAEIDDLDGRPHYAMRCTIEENLARSYLNADLELARKHFELALDLAPEELPELGTEVAIGLADASLALAARHLEARNASSLMHDLRKARDALSRIEDDRGRAATVWRLAAAFATGVAADRYAWSDRGAHASDAVAFVRELGADDAPSSLIRTLIATCDPPTRRDRLATDSFLSKEEEEEEEDAAGVRGNESLLGYSRVAALAKCHALSAKAHGADSPRAKAASERLGDACNDVGQRAVDSPASAIPWFYAALCRLRGCGENEARVRLNLALAERRRAPDDETALAEALRHCSAARDALGPVRSGGLESPADCFVWDSVHLETANTYLVLGLARRRRGTYHSKKVLEPLEEALRVFQAVSPDGPGAASAHFQIGSYLASVGGKRARVHLDAAKRLFDALGSAAPRVFCAVELSDLHDDALASFLELLEPRPAVAALDPDAPALDALRPRLASQAKALLAHVIPYESEEIDVAIVGRGNRLLLHSSGIHGVEGFAGSAIQIAWLRQARVPSGVTVVLLHGVNAHGMRNFRRWTSNNVDLNRNSAAEVFEGEAPLYEIAAPFLNPPRPDGPLKFYALAAWLVLRHGFDPLKRAIAGGQRVHPGGLFYVGERREPPLVAVDAFLRTITGGIEKAAHVDVHTGLGRRAVDVIFAADASIVSEVLDPETRDRLEDPDGPTGYRIPGAFVDAALPDTIQQVARMIQEFGTEPPLAVFRALRDELALRRRCEADALPWPPPDHPIRKRLKQVFYPEDDAAWKASVLARGLHLADLALSWLAKEEET</sequence>
<dbReference type="CDD" id="cd06233">
    <property type="entry name" value="M14-like"/>
    <property type="match status" value="1"/>
</dbReference>
<organism evidence="2 3">
    <name type="scientific">Chrysophaeum taylorii</name>
    <dbReference type="NCBI Taxonomy" id="2483200"/>
    <lineage>
        <taxon>Eukaryota</taxon>
        <taxon>Sar</taxon>
        <taxon>Stramenopiles</taxon>
        <taxon>Ochrophyta</taxon>
        <taxon>Pelagophyceae</taxon>
        <taxon>Pelagomonadales</taxon>
        <taxon>Pelagomonadaceae</taxon>
        <taxon>Chrysophaeum</taxon>
    </lineage>
</organism>
<evidence type="ECO:0000259" key="1">
    <source>
        <dbReference type="Pfam" id="PF23788"/>
    </source>
</evidence>
<dbReference type="Pfam" id="PF23788">
    <property type="entry name" value="EDRF1_N"/>
    <property type="match status" value="1"/>
</dbReference>
<accession>A0AAD7UJP7</accession>
<protein>
    <recommendedName>
        <fullName evidence="1">EDRF1 N-terminal domain-containing protein</fullName>
    </recommendedName>
</protein>
<proteinExistence type="predicted"/>
<dbReference type="AlphaFoldDB" id="A0AAD7UJP7"/>
<keyword evidence="3" id="KW-1185">Reference proteome</keyword>
<dbReference type="SUPFAM" id="SSF53187">
    <property type="entry name" value="Zn-dependent exopeptidases"/>
    <property type="match status" value="1"/>
</dbReference>
<evidence type="ECO:0000313" key="2">
    <source>
        <dbReference type="EMBL" id="KAJ8607126.1"/>
    </source>
</evidence>
<dbReference type="Pfam" id="PF10994">
    <property type="entry name" value="DUF2817"/>
    <property type="match status" value="1"/>
</dbReference>